<name>A0A964W5K1_9CLOT</name>
<protein>
    <recommendedName>
        <fullName evidence="4">Core-binding (CB) domain-containing protein</fullName>
    </recommendedName>
</protein>
<accession>A0A964W5K1</accession>
<keyword evidence="2 3" id="KW-0238">DNA-binding</keyword>
<feature type="domain" description="Core-binding (CB)" evidence="4">
    <location>
        <begin position="13"/>
        <end position="106"/>
    </location>
</feature>
<gene>
    <name evidence="5" type="ORF">GKZ28_27430</name>
</gene>
<evidence type="ECO:0000313" key="6">
    <source>
        <dbReference type="Proteomes" id="UP000656077"/>
    </source>
</evidence>
<evidence type="ECO:0000313" key="5">
    <source>
        <dbReference type="EMBL" id="MVX67358.1"/>
    </source>
</evidence>
<dbReference type="InterPro" id="IPR044068">
    <property type="entry name" value="CB"/>
</dbReference>
<dbReference type="Gene3D" id="1.10.150.130">
    <property type="match status" value="1"/>
</dbReference>
<reference evidence="5" key="1">
    <citation type="submission" date="2019-12" db="EMBL/GenBank/DDBJ databases">
        <title>Microbes associate with the intestines of laboratory mice.</title>
        <authorList>
            <person name="Navarre W."/>
            <person name="Wong E."/>
        </authorList>
    </citation>
    <scope>NUCLEOTIDE SEQUENCE</scope>
    <source>
        <strain evidence="5">NM79_F5</strain>
    </source>
</reference>
<dbReference type="GO" id="GO:0015074">
    <property type="term" value="P:DNA integration"/>
    <property type="evidence" value="ECO:0007669"/>
    <property type="project" value="InterPro"/>
</dbReference>
<dbReference type="InterPro" id="IPR011010">
    <property type="entry name" value="DNA_brk_join_enz"/>
</dbReference>
<proteinExistence type="inferred from homology"/>
<evidence type="ECO:0000256" key="3">
    <source>
        <dbReference type="PROSITE-ProRule" id="PRU01248"/>
    </source>
</evidence>
<evidence type="ECO:0000259" key="4">
    <source>
        <dbReference type="PROSITE" id="PS51900"/>
    </source>
</evidence>
<organism evidence="5 6">
    <name type="scientific">Clostridium chromiireducens</name>
    <dbReference type="NCBI Taxonomy" id="225345"/>
    <lineage>
        <taxon>Bacteria</taxon>
        <taxon>Bacillati</taxon>
        <taxon>Bacillota</taxon>
        <taxon>Clostridia</taxon>
        <taxon>Eubacteriales</taxon>
        <taxon>Clostridiaceae</taxon>
        <taxon>Clostridium</taxon>
    </lineage>
</organism>
<dbReference type="GO" id="GO:0003677">
    <property type="term" value="F:DNA binding"/>
    <property type="evidence" value="ECO:0007669"/>
    <property type="project" value="UniProtKB-UniRule"/>
</dbReference>
<sequence length="138" mass="16308">MGRCLWMKKIKDPKLFQKIKSFLTEYLPIIRRKSNNTIDAYKIAINLCLTYIKQSKNVALSEIRNEDFNQADIISFLNWLEQDRANSINTRNQRLVDIRQFCKYLMSSDILSYAEYAMIQQITKKANLKTDDIVFLSI</sequence>
<evidence type="ECO:0000256" key="1">
    <source>
        <dbReference type="ARBA" id="ARBA00008857"/>
    </source>
</evidence>
<dbReference type="Pfam" id="PF02899">
    <property type="entry name" value="Phage_int_SAM_1"/>
    <property type="match status" value="1"/>
</dbReference>
<evidence type="ECO:0000256" key="2">
    <source>
        <dbReference type="ARBA" id="ARBA00023125"/>
    </source>
</evidence>
<dbReference type="EMBL" id="WSRQ01000127">
    <property type="protein sequence ID" value="MVX67358.1"/>
    <property type="molecule type" value="Genomic_DNA"/>
</dbReference>
<dbReference type="InterPro" id="IPR010998">
    <property type="entry name" value="Integrase_recombinase_N"/>
</dbReference>
<dbReference type="AlphaFoldDB" id="A0A964W5K1"/>
<dbReference type="Proteomes" id="UP000656077">
    <property type="component" value="Unassembled WGS sequence"/>
</dbReference>
<dbReference type="PROSITE" id="PS51900">
    <property type="entry name" value="CB"/>
    <property type="match status" value="1"/>
</dbReference>
<comment type="similarity">
    <text evidence="1">Belongs to the 'phage' integrase family.</text>
</comment>
<dbReference type="SUPFAM" id="SSF56349">
    <property type="entry name" value="DNA breaking-rejoining enzymes"/>
    <property type="match status" value="1"/>
</dbReference>
<dbReference type="InterPro" id="IPR004107">
    <property type="entry name" value="Integrase_SAM-like_N"/>
</dbReference>
<comment type="caution">
    <text evidence="5">The sequence shown here is derived from an EMBL/GenBank/DDBJ whole genome shotgun (WGS) entry which is preliminary data.</text>
</comment>